<dbReference type="Pfam" id="PF21492">
    <property type="entry name" value="bL31_N"/>
    <property type="match status" value="1"/>
</dbReference>
<dbReference type="GeneID" id="70234238"/>
<reference evidence="2" key="1">
    <citation type="journal article" date="2021" name="Open Biol.">
        <title>Shared evolutionary footprints suggest mitochondrial oxidative damage underlies multiple complex I losses in fungi.</title>
        <authorList>
            <person name="Schikora-Tamarit M.A."/>
            <person name="Marcet-Houben M."/>
            <person name="Nosek J."/>
            <person name="Gabaldon T."/>
        </authorList>
    </citation>
    <scope>NUCLEOTIDE SEQUENCE</scope>
    <source>
        <strain evidence="2">CBS6075</strain>
    </source>
</reference>
<evidence type="ECO:0000313" key="3">
    <source>
        <dbReference type="Proteomes" id="UP000769157"/>
    </source>
</evidence>
<organism evidence="2 3">
    <name type="scientific">Ogataea philodendri</name>
    <dbReference type="NCBI Taxonomy" id="1378263"/>
    <lineage>
        <taxon>Eukaryota</taxon>
        <taxon>Fungi</taxon>
        <taxon>Dikarya</taxon>
        <taxon>Ascomycota</taxon>
        <taxon>Saccharomycotina</taxon>
        <taxon>Pichiomycetes</taxon>
        <taxon>Pichiales</taxon>
        <taxon>Pichiaceae</taxon>
        <taxon>Ogataea</taxon>
    </lineage>
</organism>
<dbReference type="RefSeq" id="XP_046062931.1">
    <property type="nucleotide sequence ID" value="XM_046203123.1"/>
</dbReference>
<dbReference type="GO" id="GO:0032543">
    <property type="term" value="P:mitochondrial translation"/>
    <property type="evidence" value="ECO:0007669"/>
    <property type="project" value="InterPro"/>
</dbReference>
<name>A0A9P8PBZ8_9ASCO</name>
<dbReference type="PANTHER" id="PTHR28174:SF1">
    <property type="entry name" value="LARGE RIBOSOMAL SUBUNIT PROTEIN BL31M"/>
    <property type="match status" value="1"/>
</dbReference>
<dbReference type="Proteomes" id="UP000769157">
    <property type="component" value="Unassembled WGS sequence"/>
</dbReference>
<dbReference type="Gene3D" id="6.20.130.10">
    <property type="match status" value="1"/>
</dbReference>
<protein>
    <recommendedName>
        <fullName evidence="1">Ribosomal protein bL31m N-terminal domain-containing protein</fullName>
    </recommendedName>
</protein>
<dbReference type="GO" id="GO:0003735">
    <property type="term" value="F:structural constituent of ribosome"/>
    <property type="evidence" value="ECO:0007669"/>
    <property type="project" value="InterPro"/>
</dbReference>
<keyword evidence="3" id="KW-1185">Reference proteome</keyword>
<evidence type="ECO:0000313" key="2">
    <source>
        <dbReference type="EMBL" id="KAH3668517.1"/>
    </source>
</evidence>
<reference evidence="2" key="2">
    <citation type="submission" date="2021-01" db="EMBL/GenBank/DDBJ databases">
        <authorList>
            <person name="Schikora-Tamarit M.A."/>
        </authorList>
    </citation>
    <scope>NUCLEOTIDE SEQUENCE</scope>
    <source>
        <strain evidence="2">CBS6075</strain>
    </source>
</reference>
<accession>A0A9P8PBZ8</accession>
<dbReference type="AlphaFoldDB" id="A0A9P8PBZ8"/>
<dbReference type="InterPro" id="IPR048874">
    <property type="entry name" value="Ribosomal_bL31m_N"/>
</dbReference>
<dbReference type="GO" id="GO:0005762">
    <property type="term" value="C:mitochondrial large ribosomal subunit"/>
    <property type="evidence" value="ECO:0007669"/>
    <property type="project" value="InterPro"/>
</dbReference>
<comment type="caution">
    <text evidence="2">The sequence shown here is derived from an EMBL/GenBank/DDBJ whole genome shotgun (WGS) entry which is preliminary data.</text>
</comment>
<proteinExistence type="predicted"/>
<dbReference type="EMBL" id="JAEUBE010000158">
    <property type="protein sequence ID" value="KAH3668517.1"/>
    <property type="molecule type" value="Genomic_DNA"/>
</dbReference>
<dbReference type="PANTHER" id="PTHR28174">
    <property type="entry name" value="54S RIBOSOMAL PROTEIN L36, MITOCHONDRIAL"/>
    <property type="match status" value="1"/>
</dbReference>
<dbReference type="InterPro" id="IPR034600">
    <property type="entry name" value="Ribosomal_bL31m"/>
</dbReference>
<evidence type="ECO:0000259" key="1">
    <source>
        <dbReference type="Pfam" id="PF21492"/>
    </source>
</evidence>
<sequence>MFPQVRNFGPLKQIADARRFASVGRPKISNVLPRRPRKTIRVGKARPAIYYKFDTFVELSDGSVVSRRTQLPKEEIRMIVDQRSSPLWNPSKPDLSQLDAENNGRMSKFKSKFSSFEQSGKTTEEIETEKARLEKERKERILTGSGVKLEDVIAEDDYINVLEQNFVPEKLGGKVAQKEKGGKKR</sequence>
<dbReference type="OrthoDB" id="5587740at2759"/>
<gene>
    <name evidence="2" type="ORF">OGAPHI_002271</name>
</gene>
<feature type="domain" description="Ribosomal protein bL31m N-terminal" evidence="1">
    <location>
        <begin position="32"/>
        <end position="91"/>
    </location>
</feature>